<feature type="unsure residue" description="D or N" evidence="2">
    <location>
        <position position="25"/>
    </location>
</feature>
<comment type="caution">
    <text evidence="2">The sequence shown here is derived from an EMBL/GenBank/DDBJ whole genome shotgun (WGS) entry which is preliminary data.</text>
</comment>
<accession>A0A2A4Z9F6</accession>
<feature type="domain" description="ASCH" evidence="1">
    <location>
        <begin position="76"/>
        <end position="155"/>
    </location>
</feature>
<evidence type="ECO:0000313" key="2">
    <source>
        <dbReference type="EMBL" id="PCJ03430.1"/>
    </source>
</evidence>
<dbReference type="Gene3D" id="3.10.400.10">
    <property type="entry name" value="Sulfate adenylyltransferase"/>
    <property type="match status" value="1"/>
</dbReference>
<proteinExistence type="predicted"/>
<dbReference type="InterPro" id="IPR015947">
    <property type="entry name" value="PUA-like_sf"/>
</dbReference>
<dbReference type="SUPFAM" id="SSF88697">
    <property type="entry name" value="PUA domain-like"/>
    <property type="match status" value="1"/>
</dbReference>
<reference key="1">
    <citation type="submission" date="2017-08" db="EMBL/GenBank/DDBJ databases">
        <title>A dynamic microbial community with high functional redundancy inhabits the cold, oxic subseafloor aquifer.</title>
        <authorList>
            <person name="Tully B.J."/>
            <person name="Wheat C.G."/>
            <person name="Glazer B.T."/>
            <person name="Huber J.A."/>
        </authorList>
    </citation>
    <scope>NUCLEOTIDE SEQUENCE [LARGE SCALE GENOMIC DNA]</scope>
</reference>
<gene>
    <name evidence="2" type="ORF">COB13_02040</name>
</gene>
<dbReference type="InterPro" id="IPR007374">
    <property type="entry name" value="ASCH_domain"/>
</dbReference>
<sequence>MLIAIEGNLQSKIDIFLDRYFAEHDLSKIDDNVRYLEHNFIIDADEEKRKLLSGEMRAVFKVNAWLDAQALTPLGEGGILVLADQYGQAFAVIKIRDIDIIKYGDMNAEFTQAFMIGDGSLQNWKDCCAEFLNKECNQLKVDFDDNTEILVTWIELLYPSD</sequence>
<dbReference type="AlphaFoldDB" id="A0A2A4Z9F6"/>
<organism evidence="2">
    <name type="scientific">OCS116 cluster bacterium</name>
    <dbReference type="NCBI Taxonomy" id="2030921"/>
    <lineage>
        <taxon>Bacteria</taxon>
        <taxon>Pseudomonadati</taxon>
        <taxon>Pseudomonadota</taxon>
        <taxon>Alphaproteobacteria</taxon>
        <taxon>OCS116 cluster</taxon>
    </lineage>
</organism>
<name>A0A2A4Z9F6_9PROT</name>
<dbReference type="Pfam" id="PF04266">
    <property type="entry name" value="ASCH"/>
    <property type="match status" value="1"/>
</dbReference>
<evidence type="ECO:0000259" key="1">
    <source>
        <dbReference type="Pfam" id="PF04266"/>
    </source>
</evidence>
<protein>
    <recommendedName>
        <fullName evidence="1">ASCH domain-containing protein</fullName>
    </recommendedName>
</protein>
<dbReference type="EMBL" id="NVUS01000002">
    <property type="protein sequence ID" value="PCJ03430.1"/>
    <property type="molecule type" value="Genomic_DNA"/>
</dbReference>
<reference evidence="2" key="2">
    <citation type="journal article" date="2018" name="ISME J.">
        <title>A dynamic microbial community with high functional redundancy inhabits the cold, oxic subseafloor aquifer.</title>
        <authorList>
            <person name="Tully B.J."/>
            <person name="Wheat C.G."/>
            <person name="Glazer B.T."/>
            <person name="Huber J.A."/>
        </authorList>
    </citation>
    <scope>NUCLEOTIDE SEQUENCE</scope>
    <source>
        <strain evidence="2">NORP83</strain>
    </source>
</reference>